<evidence type="ECO:0000256" key="3">
    <source>
        <dbReference type="ARBA" id="ARBA00023163"/>
    </source>
</evidence>
<dbReference type="PANTHER" id="PTHR30363">
    <property type="entry name" value="HTH-TYPE TRANSCRIPTIONAL REGULATOR SRLR-RELATED"/>
    <property type="match status" value="1"/>
</dbReference>
<dbReference type="InterPro" id="IPR036388">
    <property type="entry name" value="WH-like_DNA-bd_sf"/>
</dbReference>
<dbReference type="Gene3D" id="3.40.50.1360">
    <property type="match status" value="1"/>
</dbReference>
<dbReference type="RefSeq" id="WP_089526143.1">
    <property type="nucleotide sequence ID" value="NZ_NMUQ01000003.1"/>
</dbReference>
<evidence type="ECO:0000313" key="6">
    <source>
        <dbReference type="Proteomes" id="UP000215145"/>
    </source>
</evidence>
<dbReference type="AlphaFoldDB" id="A0A229NU18"/>
<dbReference type="InterPro" id="IPR001034">
    <property type="entry name" value="DeoR_HTH"/>
</dbReference>
<dbReference type="InterPro" id="IPR014036">
    <property type="entry name" value="DeoR-like_C"/>
</dbReference>
<feature type="domain" description="HTH deoR-type" evidence="4">
    <location>
        <begin position="5"/>
        <end position="60"/>
    </location>
</feature>
<evidence type="ECO:0000256" key="2">
    <source>
        <dbReference type="ARBA" id="ARBA00023125"/>
    </source>
</evidence>
<protein>
    <submittedName>
        <fullName evidence="5">DeoR family transcriptional regulator</fullName>
    </submittedName>
</protein>
<gene>
    <name evidence="5" type="ORF">CGZ75_20520</name>
</gene>
<accession>A0A229NU18</accession>
<keyword evidence="1" id="KW-0805">Transcription regulation</keyword>
<dbReference type="Proteomes" id="UP000215145">
    <property type="component" value="Unassembled WGS sequence"/>
</dbReference>
<evidence type="ECO:0000256" key="1">
    <source>
        <dbReference type="ARBA" id="ARBA00023015"/>
    </source>
</evidence>
<comment type="caution">
    <text evidence="5">The sequence shown here is derived from an EMBL/GenBank/DDBJ whole genome shotgun (WGS) entry which is preliminary data.</text>
</comment>
<evidence type="ECO:0000313" key="5">
    <source>
        <dbReference type="EMBL" id="OXM13437.1"/>
    </source>
</evidence>
<keyword evidence="2" id="KW-0238">DNA-binding</keyword>
<dbReference type="PROSITE" id="PS51000">
    <property type="entry name" value="HTH_DEOR_2"/>
    <property type="match status" value="1"/>
</dbReference>
<dbReference type="SUPFAM" id="SSF100950">
    <property type="entry name" value="NagB/RpiA/CoA transferase-like"/>
    <property type="match status" value="1"/>
</dbReference>
<dbReference type="SMART" id="SM01134">
    <property type="entry name" value="DeoRC"/>
    <property type="match status" value="1"/>
</dbReference>
<dbReference type="PANTHER" id="PTHR30363:SF44">
    <property type="entry name" value="AGA OPERON TRANSCRIPTIONAL REPRESSOR-RELATED"/>
    <property type="match status" value="1"/>
</dbReference>
<dbReference type="InterPro" id="IPR018356">
    <property type="entry name" value="Tscrpt_reg_HTH_DeoR_CS"/>
</dbReference>
<name>A0A229NU18_9BACL</name>
<dbReference type="Pfam" id="PF00455">
    <property type="entry name" value="DeoRC"/>
    <property type="match status" value="1"/>
</dbReference>
<keyword evidence="3" id="KW-0804">Transcription</keyword>
<dbReference type="InterPro" id="IPR050313">
    <property type="entry name" value="Carb_Metab_HTH_regulators"/>
</dbReference>
<organism evidence="5 6">
    <name type="scientific">Paenibacillus herberti</name>
    <dbReference type="NCBI Taxonomy" id="1619309"/>
    <lineage>
        <taxon>Bacteria</taxon>
        <taxon>Bacillati</taxon>
        <taxon>Bacillota</taxon>
        <taxon>Bacilli</taxon>
        <taxon>Bacillales</taxon>
        <taxon>Paenibacillaceae</taxon>
        <taxon>Paenibacillus</taxon>
    </lineage>
</organism>
<reference evidence="5 6" key="1">
    <citation type="submission" date="2017-07" db="EMBL/GenBank/DDBJ databases">
        <title>Paenibacillus herberti R33 genome sequencing and assembly.</title>
        <authorList>
            <person name="Su W."/>
        </authorList>
    </citation>
    <scope>NUCLEOTIDE SEQUENCE [LARGE SCALE GENOMIC DNA]</scope>
    <source>
        <strain evidence="5 6">R33</strain>
    </source>
</reference>
<dbReference type="InterPro" id="IPR036390">
    <property type="entry name" value="WH_DNA-bd_sf"/>
</dbReference>
<dbReference type="SUPFAM" id="SSF46785">
    <property type="entry name" value="Winged helix' DNA-binding domain"/>
    <property type="match status" value="1"/>
</dbReference>
<dbReference type="Pfam" id="PF08220">
    <property type="entry name" value="HTH_DeoR"/>
    <property type="match status" value="1"/>
</dbReference>
<dbReference type="GO" id="GO:0003700">
    <property type="term" value="F:DNA-binding transcription factor activity"/>
    <property type="evidence" value="ECO:0007669"/>
    <property type="project" value="InterPro"/>
</dbReference>
<dbReference type="InterPro" id="IPR037171">
    <property type="entry name" value="NagB/RpiA_transferase-like"/>
</dbReference>
<keyword evidence="6" id="KW-1185">Reference proteome</keyword>
<dbReference type="Gene3D" id="1.10.10.10">
    <property type="entry name" value="Winged helix-like DNA-binding domain superfamily/Winged helix DNA-binding domain"/>
    <property type="match status" value="1"/>
</dbReference>
<dbReference type="OrthoDB" id="9797223at2"/>
<sequence length="259" mass="28751">MSLSFEKRKKKILEYVSKEGKVEVTVLADEFNVSAETIRRDLERLDNDGKLKKVYGGAVKVRADSSELPFEQKTLINAAQKAAIGKYAAAMINYGDTVMLGNGTTMLEVIRNLGDRSDVTIVTNSAPAMLLAMEVFPGRIIFTGGELNKHQKTTSGPLSELMLDQLRVNKTFLSAGGLSLKDGVTDYELSEATISRKMIERADETIFLADSSKFGKATFAKICSLDDVYSIVTDRECPEEWQKNLNERDIEIFIADKED</sequence>
<dbReference type="GO" id="GO:0003677">
    <property type="term" value="F:DNA binding"/>
    <property type="evidence" value="ECO:0007669"/>
    <property type="project" value="UniProtKB-KW"/>
</dbReference>
<dbReference type="PRINTS" id="PR00037">
    <property type="entry name" value="HTHLACR"/>
</dbReference>
<dbReference type="PROSITE" id="PS00894">
    <property type="entry name" value="HTH_DEOR_1"/>
    <property type="match status" value="1"/>
</dbReference>
<proteinExistence type="predicted"/>
<dbReference type="EMBL" id="NMUQ01000003">
    <property type="protein sequence ID" value="OXM13437.1"/>
    <property type="molecule type" value="Genomic_DNA"/>
</dbReference>
<dbReference type="SMART" id="SM00420">
    <property type="entry name" value="HTH_DEOR"/>
    <property type="match status" value="1"/>
</dbReference>
<evidence type="ECO:0000259" key="4">
    <source>
        <dbReference type="PROSITE" id="PS51000"/>
    </source>
</evidence>